<keyword evidence="2" id="KW-1185">Reference proteome</keyword>
<evidence type="ECO:0008006" key="3">
    <source>
        <dbReference type="Google" id="ProtNLM"/>
    </source>
</evidence>
<dbReference type="EMBL" id="KN847045">
    <property type="protein sequence ID" value="KIW24694.1"/>
    <property type="molecule type" value="Genomic_DNA"/>
</dbReference>
<dbReference type="HOGENOM" id="CLU_043567_1_0_1"/>
<gene>
    <name evidence="1" type="ORF">PV07_10395</name>
</gene>
<accession>A0A0D2CMC1</accession>
<protein>
    <recommendedName>
        <fullName evidence="3">Transcription factor domain-containing protein</fullName>
    </recommendedName>
</protein>
<sequence>MGFECDGPLEGDIFIDMTPRYTKKEDEAGQRQESEISPVKLLVPSVKDFEDICINQFHDAMTSQRPPKITTWLAYLRQPAYLSSYPALAPALRAASMMLYGISHRDACARTEAHDWYERSLTSHRHQLQKLSADLQGPISNLVSCSLVLALFEMISSTVPNGPTHHYSAAAVLLRGVGPSSCRGGIMHQMFRTARLNDAYISIMTGIQSPFATEEWLTVPFAEYPKTAVDSIVDILLLTTHCTHLLSNVTDSMESRRLINWDAPDMRIIKRLALSLVESSDDWLCEHEVREARLLEGSEGASARRDFVPNHEGGRYLGTLSATLWGLHSTVNMILYSVLLASTPSSDPARHEYQRRVFFHSSKILSVAAYQEAARLAGGDFIRTAYPVKVVVGLSPSTEHRRRAEATLVRWAQLSSLTCLCTAFHIPAYLQAEAPR</sequence>
<dbReference type="Proteomes" id="UP000054466">
    <property type="component" value="Unassembled WGS sequence"/>
</dbReference>
<evidence type="ECO:0000313" key="2">
    <source>
        <dbReference type="Proteomes" id="UP000054466"/>
    </source>
</evidence>
<dbReference type="OrthoDB" id="3525185at2759"/>
<dbReference type="GeneID" id="27349589"/>
<reference evidence="1 2" key="1">
    <citation type="submission" date="2015-01" db="EMBL/GenBank/DDBJ databases">
        <title>The Genome Sequence of Cladophialophora immunda CBS83496.</title>
        <authorList>
            <consortium name="The Broad Institute Genomics Platform"/>
            <person name="Cuomo C."/>
            <person name="de Hoog S."/>
            <person name="Gorbushina A."/>
            <person name="Stielow B."/>
            <person name="Teixiera M."/>
            <person name="Abouelleil A."/>
            <person name="Chapman S.B."/>
            <person name="Priest M."/>
            <person name="Young S.K."/>
            <person name="Wortman J."/>
            <person name="Nusbaum C."/>
            <person name="Birren B."/>
        </authorList>
    </citation>
    <scope>NUCLEOTIDE SEQUENCE [LARGE SCALE GENOMIC DNA]</scope>
    <source>
        <strain evidence="1 2">CBS 83496</strain>
    </source>
</reference>
<dbReference type="RefSeq" id="XP_016244910.1">
    <property type="nucleotide sequence ID" value="XM_016397719.1"/>
</dbReference>
<proteinExistence type="predicted"/>
<evidence type="ECO:0000313" key="1">
    <source>
        <dbReference type="EMBL" id="KIW24694.1"/>
    </source>
</evidence>
<dbReference type="AlphaFoldDB" id="A0A0D2CMC1"/>
<dbReference type="VEuPathDB" id="FungiDB:PV07_10395"/>
<dbReference type="PANTHER" id="PTHR38111">
    <property type="entry name" value="ZN(2)-C6 FUNGAL-TYPE DOMAIN-CONTAINING PROTEIN-RELATED"/>
    <property type="match status" value="1"/>
</dbReference>
<dbReference type="PANTHER" id="PTHR38111:SF9">
    <property type="entry name" value="ZN(2)-C6 FUNGAL-TYPE DOMAIN-CONTAINING PROTEIN"/>
    <property type="match status" value="1"/>
</dbReference>
<name>A0A0D2CMC1_9EURO</name>
<dbReference type="InterPro" id="IPR053178">
    <property type="entry name" value="Osmoadaptation_assoc"/>
</dbReference>
<organism evidence="1 2">
    <name type="scientific">Cladophialophora immunda</name>
    <dbReference type="NCBI Taxonomy" id="569365"/>
    <lineage>
        <taxon>Eukaryota</taxon>
        <taxon>Fungi</taxon>
        <taxon>Dikarya</taxon>
        <taxon>Ascomycota</taxon>
        <taxon>Pezizomycotina</taxon>
        <taxon>Eurotiomycetes</taxon>
        <taxon>Chaetothyriomycetidae</taxon>
        <taxon>Chaetothyriales</taxon>
        <taxon>Herpotrichiellaceae</taxon>
        <taxon>Cladophialophora</taxon>
    </lineage>
</organism>